<feature type="domain" description="Caspase family p20" evidence="4">
    <location>
        <begin position="43"/>
        <end position="167"/>
    </location>
</feature>
<dbReference type="PhylomeDB" id="B4JQQ6"/>
<evidence type="ECO:0000313" key="6">
    <source>
        <dbReference type="Proteomes" id="UP000001070"/>
    </source>
</evidence>
<dbReference type="SUPFAM" id="SSF52129">
    <property type="entry name" value="Caspase-like"/>
    <property type="match status" value="1"/>
</dbReference>
<gene>
    <name evidence="5" type="primary">Dgri\GH13138</name>
    <name evidence="5" type="ORF">Dgri_GH13138</name>
</gene>
<dbReference type="GO" id="GO:0006915">
    <property type="term" value="P:apoptotic process"/>
    <property type="evidence" value="ECO:0007669"/>
    <property type="project" value="TreeGrafter"/>
</dbReference>
<organism evidence="6">
    <name type="scientific">Drosophila grimshawi</name>
    <name type="common">Hawaiian fruit fly</name>
    <name type="synonym">Idiomyia grimshawi</name>
    <dbReference type="NCBI Taxonomy" id="7222"/>
    <lineage>
        <taxon>Eukaryota</taxon>
        <taxon>Metazoa</taxon>
        <taxon>Ecdysozoa</taxon>
        <taxon>Arthropoda</taxon>
        <taxon>Hexapoda</taxon>
        <taxon>Insecta</taxon>
        <taxon>Pterygota</taxon>
        <taxon>Neoptera</taxon>
        <taxon>Endopterygota</taxon>
        <taxon>Diptera</taxon>
        <taxon>Brachycera</taxon>
        <taxon>Muscomorpha</taxon>
        <taxon>Ephydroidea</taxon>
        <taxon>Drosophilidae</taxon>
        <taxon>Drosophila</taxon>
        <taxon>Hawaiian Drosophila</taxon>
    </lineage>
</organism>
<dbReference type="InterPro" id="IPR015917">
    <property type="entry name" value="Pept_C14A"/>
</dbReference>
<comment type="similarity">
    <text evidence="1 2">Belongs to the peptidase C14A family.</text>
</comment>
<dbReference type="CDD" id="cd00032">
    <property type="entry name" value="CASc"/>
    <property type="match status" value="1"/>
</dbReference>
<dbReference type="InterPro" id="IPR002138">
    <property type="entry name" value="Pept_C14_p10"/>
</dbReference>
<dbReference type="GO" id="GO:0006508">
    <property type="term" value="P:proteolysis"/>
    <property type="evidence" value="ECO:0007669"/>
    <property type="project" value="InterPro"/>
</dbReference>
<evidence type="ECO:0000256" key="2">
    <source>
        <dbReference type="RuleBase" id="RU003971"/>
    </source>
</evidence>
<dbReference type="GO" id="GO:0043525">
    <property type="term" value="P:positive regulation of neuron apoptotic process"/>
    <property type="evidence" value="ECO:0007669"/>
    <property type="project" value="TreeGrafter"/>
</dbReference>
<dbReference type="InterPro" id="IPR029030">
    <property type="entry name" value="Caspase-like_dom_sf"/>
</dbReference>
<evidence type="ECO:0000259" key="3">
    <source>
        <dbReference type="PROSITE" id="PS50207"/>
    </source>
</evidence>
<dbReference type="GO" id="GO:0005737">
    <property type="term" value="C:cytoplasm"/>
    <property type="evidence" value="ECO:0007669"/>
    <property type="project" value="TreeGrafter"/>
</dbReference>
<name>B4JQQ6_DROGR</name>
<dbReference type="InterPro" id="IPR001309">
    <property type="entry name" value="Pept_C14_p20"/>
</dbReference>
<dbReference type="eggNOG" id="KOG3573">
    <property type="taxonomic scope" value="Eukaryota"/>
</dbReference>
<proteinExistence type="inferred from homology"/>
<sequence>MDASEAESSTVPDGACVSTLRTLDVIDTDIGQVLTEYKMNHKKRGLGLIFSHEHFNDEKLTPLPHTKVDSAKLERALKKLDFRVTIYKDLTHLQIKAKINDAAAQNHANRDCILVAFLTNGDDNDKIHAKDESYQLESIWQAFAADKCKSLAGKPKIFIVQACRGKRRETGYLISNAGSQTETDGHAKIRSNYRIPCYSDFLIAFCTIPKHCSWGNTVEGSWFIHHLCAELEANGRKLNMLHLLTFVAQRVSNCESYDEHQKQITCTMSTLTRDLHLAEGTHKMNFDAGASA</sequence>
<dbReference type="PROSITE" id="PS50207">
    <property type="entry name" value="CASPASE_P10"/>
    <property type="match status" value="1"/>
</dbReference>
<reference evidence="5 6" key="1">
    <citation type="journal article" date="2007" name="Nature">
        <title>Evolution of genes and genomes on the Drosophila phylogeny.</title>
        <authorList>
            <consortium name="Drosophila 12 Genomes Consortium"/>
            <person name="Clark A.G."/>
            <person name="Eisen M.B."/>
            <person name="Smith D.R."/>
            <person name="Bergman C.M."/>
            <person name="Oliver B."/>
            <person name="Markow T.A."/>
            <person name="Kaufman T.C."/>
            <person name="Kellis M."/>
            <person name="Gelbart W."/>
            <person name="Iyer V.N."/>
            <person name="Pollard D.A."/>
            <person name="Sackton T.B."/>
            <person name="Larracuente A.M."/>
            <person name="Singh N.D."/>
            <person name="Abad J.P."/>
            <person name="Abt D.N."/>
            <person name="Adryan B."/>
            <person name="Aguade M."/>
            <person name="Akashi H."/>
            <person name="Anderson W.W."/>
            <person name="Aquadro C.F."/>
            <person name="Ardell D.H."/>
            <person name="Arguello R."/>
            <person name="Artieri C.G."/>
            <person name="Barbash D.A."/>
            <person name="Barker D."/>
            <person name="Barsanti P."/>
            <person name="Batterham P."/>
            <person name="Batzoglou S."/>
            <person name="Begun D."/>
            <person name="Bhutkar A."/>
            <person name="Blanco E."/>
            <person name="Bosak S.A."/>
            <person name="Bradley R.K."/>
            <person name="Brand A.D."/>
            <person name="Brent M.R."/>
            <person name="Brooks A.N."/>
            <person name="Brown R.H."/>
            <person name="Butlin R.K."/>
            <person name="Caggese C."/>
            <person name="Calvi B.R."/>
            <person name="Bernardo de Carvalho A."/>
            <person name="Caspi A."/>
            <person name="Castrezana S."/>
            <person name="Celniker S.E."/>
            <person name="Chang J.L."/>
            <person name="Chapple C."/>
            <person name="Chatterji S."/>
            <person name="Chinwalla A."/>
            <person name="Civetta A."/>
            <person name="Clifton S.W."/>
            <person name="Comeron J.M."/>
            <person name="Costello J.C."/>
            <person name="Coyne J.A."/>
            <person name="Daub J."/>
            <person name="David R.G."/>
            <person name="Delcher A.L."/>
            <person name="Delehaunty K."/>
            <person name="Do C.B."/>
            <person name="Ebling H."/>
            <person name="Edwards K."/>
            <person name="Eickbush T."/>
            <person name="Evans J.D."/>
            <person name="Filipski A."/>
            <person name="Findeiss S."/>
            <person name="Freyhult E."/>
            <person name="Fulton L."/>
            <person name="Fulton R."/>
            <person name="Garcia A.C."/>
            <person name="Gardiner A."/>
            <person name="Garfield D.A."/>
            <person name="Garvin B.E."/>
            <person name="Gibson G."/>
            <person name="Gilbert D."/>
            <person name="Gnerre S."/>
            <person name="Godfrey J."/>
            <person name="Good R."/>
            <person name="Gotea V."/>
            <person name="Gravely B."/>
            <person name="Greenberg A.J."/>
            <person name="Griffiths-Jones S."/>
            <person name="Gross S."/>
            <person name="Guigo R."/>
            <person name="Gustafson E.A."/>
            <person name="Haerty W."/>
            <person name="Hahn M.W."/>
            <person name="Halligan D.L."/>
            <person name="Halpern A.L."/>
            <person name="Halter G.M."/>
            <person name="Han M.V."/>
            <person name="Heger A."/>
            <person name="Hillier L."/>
            <person name="Hinrichs A.S."/>
            <person name="Holmes I."/>
            <person name="Hoskins R.A."/>
            <person name="Hubisz M.J."/>
            <person name="Hultmark D."/>
            <person name="Huntley M.A."/>
            <person name="Jaffe D.B."/>
            <person name="Jagadeeshan S."/>
            <person name="Jeck W.R."/>
            <person name="Johnson J."/>
            <person name="Jones C.D."/>
            <person name="Jordan W.C."/>
            <person name="Karpen G.H."/>
            <person name="Kataoka E."/>
            <person name="Keightley P.D."/>
            <person name="Kheradpour P."/>
            <person name="Kirkness E.F."/>
            <person name="Koerich L.B."/>
            <person name="Kristiansen K."/>
            <person name="Kudrna D."/>
            <person name="Kulathinal R.J."/>
            <person name="Kumar S."/>
            <person name="Kwok R."/>
            <person name="Lander E."/>
            <person name="Langley C.H."/>
            <person name="Lapoint R."/>
            <person name="Lazzaro B.P."/>
            <person name="Lee S.J."/>
            <person name="Levesque L."/>
            <person name="Li R."/>
            <person name="Lin C.F."/>
            <person name="Lin M.F."/>
            <person name="Lindblad-Toh K."/>
            <person name="Llopart A."/>
            <person name="Long M."/>
            <person name="Low L."/>
            <person name="Lozovsky E."/>
            <person name="Lu J."/>
            <person name="Luo M."/>
            <person name="Machado C.A."/>
            <person name="Makalowski W."/>
            <person name="Marzo M."/>
            <person name="Matsuda M."/>
            <person name="Matzkin L."/>
            <person name="McAllister B."/>
            <person name="McBride C.S."/>
            <person name="McKernan B."/>
            <person name="McKernan K."/>
            <person name="Mendez-Lago M."/>
            <person name="Minx P."/>
            <person name="Mollenhauer M.U."/>
            <person name="Montooth K."/>
            <person name="Mount S.M."/>
            <person name="Mu X."/>
            <person name="Myers E."/>
            <person name="Negre B."/>
            <person name="Newfeld S."/>
            <person name="Nielsen R."/>
            <person name="Noor M.A."/>
            <person name="O'Grady P."/>
            <person name="Pachter L."/>
            <person name="Papaceit M."/>
            <person name="Parisi M.J."/>
            <person name="Parisi M."/>
            <person name="Parts L."/>
            <person name="Pedersen J.S."/>
            <person name="Pesole G."/>
            <person name="Phillippy A.M."/>
            <person name="Ponting C.P."/>
            <person name="Pop M."/>
            <person name="Porcelli D."/>
            <person name="Powell J.R."/>
            <person name="Prohaska S."/>
            <person name="Pruitt K."/>
            <person name="Puig M."/>
            <person name="Quesneville H."/>
            <person name="Ram K.R."/>
            <person name="Rand D."/>
            <person name="Rasmussen M.D."/>
            <person name="Reed L.K."/>
            <person name="Reenan R."/>
            <person name="Reily A."/>
            <person name="Remington K.A."/>
            <person name="Rieger T.T."/>
            <person name="Ritchie M.G."/>
            <person name="Robin C."/>
            <person name="Rogers Y.H."/>
            <person name="Rohde C."/>
            <person name="Rozas J."/>
            <person name="Rubenfield M.J."/>
            <person name="Ruiz A."/>
            <person name="Russo S."/>
            <person name="Salzberg S.L."/>
            <person name="Sanchez-Gracia A."/>
            <person name="Saranga D.J."/>
            <person name="Sato H."/>
            <person name="Schaeffer S.W."/>
            <person name="Schatz M.C."/>
            <person name="Schlenke T."/>
            <person name="Schwartz R."/>
            <person name="Segarra C."/>
            <person name="Singh R.S."/>
            <person name="Sirot L."/>
            <person name="Sirota M."/>
            <person name="Sisneros N.B."/>
            <person name="Smith C.D."/>
            <person name="Smith T.F."/>
            <person name="Spieth J."/>
            <person name="Stage D.E."/>
            <person name="Stark A."/>
            <person name="Stephan W."/>
            <person name="Strausberg R.L."/>
            <person name="Strempel S."/>
            <person name="Sturgill D."/>
            <person name="Sutton G."/>
            <person name="Sutton G.G."/>
            <person name="Tao W."/>
            <person name="Teichmann S."/>
            <person name="Tobari Y.N."/>
            <person name="Tomimura Y."/>
            <person name="Tsolas J.M."/>
            <person name="Valente V.L."/>
            <person name="Venter E."/>
            <person name="Venter J.C."/>
            <person name="Vicario S."/>
            <person name="Vieira F.G."/>
            <person name="Vilella A.J."/>
            <person name="Villasante A."/>
            <person name="Walenz B."/>
            <person name="Wang J."/>
            <person name="Wasserman M."/>
            <person name="Watts T."/>
            <person name="Wilson D."/>
            <person name="Wilson R.K."/>
            <person name="Wing R.A."/>
            <person name="Wolfner M.F."/>
            <person name="Wong A."/>
            <person name="Wong G.K."/>
            <person name="Wu C.I."/>
            <person name="Wu G."/>
            <person name="Yamamoto D."/>
            <person name="Yang H.P."/>
            <person name="Yang S.P."/>
            <person name="Yorke J.A."/>
            <person name="Yoshida K."/>
            <person name="Zdobnov E."/>
            <person name="Zhang P."/>
            <person name="Zhang Y."/>
            <person name="Zimin A.V."/>
            <person name="Baldwin J."/>
            <person name="Abdouelleil A."/>
            <person name="Abdulkadir J."/>
            <person name="Abebe A."/>
            <person name="Abera B."/>
            <person name="Abreu J."/>
            <person name="Acer S.C."/>
            <person name="Aftuck L."/>
            <person name="Alexander A."/>
            <person name="An P."/>
            <person name="Anderson E."/>
            <person name="Anderson S."/>
            <person name="Arachi H."/>
            <person name="Azer M."/>
            <person name="Bachantsang P."/>
            <person name="Barry A."/>
            <person name="Bayul T."/>
            <person name="Berlin A."/>
            <person name="Bessette D."/>
            <person name="Bloom T."/>
            <person name="Blye J."/>
            <person name="Boguslavskiy L."/>
            <person name="Bonnet C."/>
            <person name="Boukhgalter B."/>
            <person name="Bourzgui I."/>
            <person name="Brown A."/>
            <person name="Cahill P."/>
            <person name="Channer S."/>
            <person name="Cheshatsang Y."/>
            <person name="Chuda L."/>
            <person name="Citroen M."/>
            <person name="Collymore A."/>
            <person name="Cooke P."/>
            <person name="Costello M."/>
            <person name="D'Aco K."/>
            <person name="Daza R."/>
            <person name="De Haan G."/>
            <person name="DeGray S."/>
            <person name="DeMaso C."/>
            <person name="Dhargay N."/>
            <person name="Dooley K."/>
            <person name="Dooley E."/>
            <person name="Doricent M."/>
            <person name="Dorje P."/>
            <person name="Dorjee K."/>
            <person name="Dupes A."/>
            <person name="Elong R."/>
            <person name="Falk J."/>
            <person name="Farina A."/>
            <person name="Faro S."/>
            <person name="Ferguson D."/>
            <person name="Fisher S."/>
            <person name="Foley C.D."/>
            <person name="Franke A."/>
            <person name="Friedrich D."/>
            <person name="Gadbois L."/>
            <person name="Gearin G."/>
            <person name="Gearin C.R."/>
            <person name="Giannoukos G."/>
            <person name="Goode T."/>
            <person name="Graham J."/>
            <person name="Grandbois E."/>
            <person name="Grewal S."/>
            <person name="Gyaltsen K."/>
            <person name="Hafez N."/>
            <person name="Hagos B."/>
            <person name="Hall J."/>
            <person name="Henson C."/>
            <person name="Hollinger A."/>
            <person name="Honan T."/>
            <person name="Huard M.D."/>
            <person name="Hughes L."/>
            <person name="Hurhula B."/>
            <person name="Husby M.E."/>
            <person name="Kamat A."/>
            <person name="Kanga B."/>
            <person name="Kashin S."/>
            <person name="Khazanovich D."/>
            <person name="Kisner P."/>
            <person name="Lance K."/>
            <person name="Lara M."/>
            <person name="Lee W."/>
            <person name="Lennon N."/>
            <person name="Letendre F."/>
            <person name="LeVine R."/>
            <person name="Lipovsky A."/>
            <person name="Liu X."/>
            <person name="Liu J."/>
            <person name="Liu S."/>
            <person name="Lokyitsang T."/>
            <person name="Lokyitsang Y."/>
            <person name="Lubonja R."/>
            <person name="Lui A."/>
            <person name="MacDonald P."/>
            <person name="Magnisalis V."/>
            <person name="Maru K."/>
            <person name="Matthews C."/>
            <person name="McCusker W."/>
            <person name="McDonough S."/>
            <person name="Mehta T."/>
            <person name="Meldrim J."/>
            <person name="Meneus L."/>
            <person name="Mihai O."/>
            <person name="Mihalev A."/>
            <person name="Mihova T."/>
            <person name="Mittelman R."/>
            <person name="Mlenga V."/>
            <person name="Montmayeur A."/>
            <person name="Mulrain L."/>
            <person name="Navidi A."/>
            <person name="Naylor J."/>
            <person name="Negash T."/>
            <person name="Nguyen T."/>
            <person name="Nguyen N."/>
            <person name="Nicol R."/>
            <person name="Norbu C."/>
            <person name="Norbu N."/>
            <person name="Novod N."/>
            <person name="O'Neill B."/>
            <person name="Osman S."/>
            <person name="Markiewicz E."/>
            <person name="Oyono O.L."/>
            <person name="Patti C."/>
            <person name="Phunkhang P."/>
            <person name="Pierre F."/>
            <person name="Priest M."/>
            <person name="Raghuraman S."/>
            <person name="Rege F."/>
            <person name="Reyes R."/>
            <person name="Rise C."/>
            <person name="Rogov P."/>
            <person name="Ross K."/>
            <person name="Ryan E."/>
            <person name="Settipalli S."/>
            <person name="Shea T."/>
            <person name="Sherpa N."/>
            <person name="Shi L."/>
            <person name="Shih D."/>
            <person name="Sparrow T."/>
            <person name="Spaulding J."/>
            <person name="Stalker J."/>
            <person name="Stange-Thomann N."/>
            <person name="Stavropoulos S."/>
            <person name="Stone C."/>
            <person name="Strader C."/>
            <person name="Tesfaye S."/>
            <person name="Thomson T."/>
            <person name="Thoulutsang Y."/>
            <person name="Thoulutsang D."/>
            <person name="Topham K."/>
            <person name="Topping I."/>
            <person name="Tsamla T."/>
            <person name="Vassiliev H."/>
            <person name="Vo A."/>
            <person name="Wangchuk T."/>
            <person name="Wangdi T."/>
            <person name="Weiand M."/>
            <person name="Wilkinson J."/>
            <person name="Wilson A."/>
            <person name="Yadav S."/>
            <person name="Young G."/>
            <person name="Yu Q."/>
            <person name="Zembek L."/>
            <person name="Zhong D."/>
            <person name="Zimmer A."/>
            <person name="Zwirko Z."/>
            <person name="Jaffe D.B."/>
            <person name="Alvarez P."/>
            <person name="Brockman W."/>
            <person name="Butler J."/>
            <person name="Chin C."/>
            <person name="Gnerre S."/>
            <person name="Grabherr M."/>
            <person name="Kleber M."/>
            <person name="Mauceli E."/>
            <person name="MacCallum I."/>
        </authorList>
    </citation>
    <scope>NUCLEOTIDE SEQUENCE [LARGE SCALE GENOMIC DNA]</scope>
    <source>
        <strain evidence="6">Tucson 15287-2541.00</strain>
    </source>
</reference>
<dbReference type="Gene3D" id="3.40.50.1460">
    <property type="match status" value="1"/>
</dbReference>
<dbReference type="GO" id="GO:0004197">
    <property type="term" value="F:cysteine-type endopeptidase activity"/>
    <property type="evidence" value="ECO:0007669"/>
    <property type="project" value="InterPro"/>
</dbReference>
<dbReference type="MEROPS" id="C14.015"/>
<dbReference type="KEGG" id="dgr:6566647"/>
<dbReference type="InterPro" id="IPR002398">
    <property type="entry name" value="Pept_C14"/>
</dbReference>
<evidence type="ECO:0000313" key="5">
    <source>
        <dbReference type="EMBL" id="EDV99236.1"/>
    </source>
</evidence>
<dbReference type="AlphaFoldDB" id="B4JQQ6"/>
<dbReference type="OMA" id="CEMIRKH"/>
<dbReference type="InterPro" id="IPR011600">
    <property type="entry name" value="Pept_C14_caspase"/>
</dbReference>
<dbReference type="OrthoDB" id="6116485at2759"/>
<dbReference type="STRING" id="7222.B4JQQ6"/>
<evidence type="ECO:0000259" key="4">
    <source>
        <dbReference type="PROSITE" id="PS50208"/>
    </source>
</evidence>
<dbReference type="PRINTS" id="PR00376">
    <property type="entry name" value="IL1BCENZYME"/>
</dbReference>
<dbReference type="HOGENOM" id="CLU_036904_2_0_1"/>
<protein>
    <submittedName>
        <fullName evidence="5">GH13138</fullName>
    </submittedName>
</protein>
<dbReference type="EMBL" id="CH916372">
    <property type="protein sequence ID" value="EDV99236.1"/>
    <property type="molecule type" value="Genomic_DNA"/>
</dbReference>
<dbReference type="InterPro" id="IPR033139">
    <property type="entry name" value="Caspase_cys_AS"/>
</dbReference>
<keyword evidence="6" id="KW-1185">Reference proteome</keyword>
<dbReference type="SMART" id="SM00115">
    <property type="entry name" value="CASc"/>
    <property type="match status" value="1"/>
</dbReference>
<accession>B4JQQ6</accession>
<dbReference type="InParanoid" id="B4JQQ6"/>
<feature type="domain" description="Caspase family p10" evidence="3">
    <location>
        <begin position="191"/>
        <end position="279"/>
    </location>
</feature>
<dbReference type="PANTHER" id="PTHR10454:SF245">
    <property type="entry name" value="CASPASE-RELATED"/>
    <property type="match status" value="1"/>
</dbReference>
<dbReference type="PROSITE" id="PS01122">
    <property type="entry name" value="CASPASE_CYS"/>
    <property type="match status" value="1"/>
</dbReference>
<dbReference type="Pfam" id="PF00656">
    <property type="entry name" value="Peptidase_C14"/>
    <property type="match status" value="1"/>
</dbReference>
<dbReference type="PROSITE" id="PS50208">
    <property type="entry name" value="CASPASE_P20"/>
    <property type="match status" value="1"/>
</dbReference>
<dbReference type="Proteomes" id="UP000001070">
    <property type="component" value="Unassembled WGS sequence"/>
</dbReference>
<dbReference type="PANTHER" id="PTHR10454">
    <property type="entry name" value="CASPASE"/>
    <property type="match status" value="1"/>
</dbReference>
<evidence type="ECO:0000256" key="1">
    <source>
        <dbReference type="ARBA" id="ARBA00010134"/>
    </source>
</evidence>